<gene>
    <name evidence="3" type="ORF">SAMN06273572_10661</name>
</gene>
<evidence type="ECO:0000256" key="2">
    <source>
        <dbReference type="ARBA" id="ARBA00023002"/>
    </source>
</evidence>
<dbReference type="Pfam" id="PF13561">
    <property type="entry name" value="adh_short_C2"/>
    <property type="match status" value="1"/>
</dbReference>
<evidence type="ECO:0000256" key="1">
    <source>
        <dbReference type="ARBA" id="ARBA00006484"/>
    </source>
</evidence>
<comment type="similarity">
    <text evidence="1">Belongs to the short-chain dehydrogenases/reductases (SDR) family.</text>
</comment>
<dbReference type="OrthoDB" id="9804774at2"/>
<dbReference type="Gene3D" id="3.40.50.720">
    <property type="entry name" value="NAD(P)-binding Rossmann-like Domain"/>
    <property type="match status" value="1"/>
</dbReference>
<dbReference type="InterPro" id="IPR036291">
    <property type="entry name" value="NAD(P)-bd_dom_sf"/>
</dbReference>
<dbReference type="PANTHER" id="PTHR43639:SF1">
    <property type="entry name" value="SHORT-CHAIN DEHYDROGENASE_REDUCTASE FAMILY PROTEIN"/>
    <property type="match status" value="1"/>
</dbReference>
<dbReference type="SUPFAM" id="SSF51735">
    <property type="entry name" value="NAD(P)-binding Rossmann-fold domains"/>
    <property type="match status" value="1"/>
</dbReference>
<organism evidence="3 4">
    <name type="scientific">Pontivivens marinum</name>
    <dbReference type="NCBI Taxonomy" id="1690039"/>
    <lineage>
        <taxon>Bacteria</taxon>
        <taxon>Pseudomonadati</taxon>
        <taxon>Pseudomonadota</taxon>
        <taxon>Alphaproteobacteria</taxon>
        <taxon>Rhodobacterales</taxon>
        <taxon>Paracoccaceae</taxon>
        <taxon>Pontivivens</taxon>
    </lineage>
</organism>
<evidence type="ECO:0000313" key="4">
    <source>
        <dbReference type="Proteomes" id="UP000220034"/>
    </source>
</evidence>
<dbReference type="PRINTS" id="PR00081">
    <property type="entry name" value="GDHRDH"/>
</dbReference>
<dbReference type="Proteomes" id="UP000220034">
    <property type="component" value="Unassembled WGS sequence"/>
</dbReference>
<evidence type="ECO:0000313" key="3">
    <source>
        <dbReference type="EMBL" id="SOH94910.1"/>
    </source>
</evidence>
<protein>
    <submittedName>
        <fullName evidence="3">NAD(P)-dependent dehydrogenase, short-chain alcohol dehydrogenase family</fullName>
    </submittedName>
</protein>
<dbReference type="AlphaFoldDB" id="A0A2C9CUM3"/>
<dbReference type="InterPro" id="IPR002347">
    <property type="entry name" value="SDR_fam"/>
</dbReference>
<dbReference type="RefSeq" id="WP_097930946.1">
    <property type="nucleotide sequence ID" value="NZ_OCTN01000006.1"/>
</dbReference>
<dbReference type="PANTHER" id="PTHR43639">
    <property type="entry name" value="OXIDOREDUCTASE, SHORT-CHAIN DEHYDROGENASE/REDUCTASE FAMILY (AFU_ORTHOLOGUE AFUA_5G02870)"/>
    <property type="match status" value="1"/>
</dbReference>
<keyword evidence="2" id="KW-0560">Oxidoreductase</keyword>
<keyword evidence="4" id="KW-1185">Reference proteome</keyword>
<proteinExistence type="inferred from homology"/>
<accession>A0A2C9CUM3</accession>
<dbReference type="GO" id="GO:0016491">
    <property type="term" value="F:oxidoreductase activity"/>
    <property type="evidence" value="ECO:0007669"/>
    <property type="project" value="UniProtKB-KW"/>
</dbReference>
<name>A0A2C9CUM3_9RHOB</name>
<sequence>MTDQTATIITGAASGIGAALVRRLANGSAQLTLHTRHSVERLEAVAQAARQAGAQVETVTGDLAEAGTGAAIVAAHHARFGSLDNLVANAGFPLLKSLDEMTASDVAYAFAGNSTSFFELSQQAQPMLERSASGRIVALGSFTSHVFRTDMPQFPASAASKGAIEVAVKSLSLALGADGITVNCVVPGYIEKDAGTADGLDAKTLGEMLSRIPVGRLGKPDDVAGTIAFLLSRDASYITGQVLHVSGGL</sequence>
<dbReference type="EMBL" id="OCTN01000006">
    <property type="protein sequence ID" value="SOH94910.1"/>
    <property type="molecule type" value="Genomic_DNA"/>
</dbReference>
<reference evidence="4" key="1">
    <citation type="submission" date="2017-09" db="EMBL/GenBank/DDBJ databases">
        <authorList>
            <person name="Varghese N."/>
            <person name="Submissions S."/>
        </authorList>
    </citation>
    <scope>NUCLEOTIDE SEQUENCE [LARGE SCALE GENOMIC DNA]</scope>
    <source>
        <strain evidence="4">C7</strain>
    </source>
</reference>